<dbReference type="InterPro" id="IPR036390">
    <property type="entry name" value="WH_DNA-bd_sf"/>
</dbReference>
<dbReference type="AlphaFoldDB" id="A0A939LW77"/>
<dbReference type="Gene3D" id="1.10.10.10">
    <property type="entry name" value="Winged helix-like DNA-binding domain superfamily/Winged helix DNA-binding domain"/>
    <property type="match status" value="1"/>
</dbReference>
<organism evidence="3 4">
    <name type="scientific">Leucobacter ruminantium</name>
    <dbReference type="NCBI Taxonomy" id="1289170"/>
    <lineage>
        <taxon>Bacteria</taxon>
        <taxon>Bacillati</taxon>
        <taxon>Actinomycetota</taxon>
        <taxon>Actinomycetes</taxon>
        <taxon>Micrococcales</taxon>
        <taxon>Microbacteriaceae</taxon>
        <taxon>Leucobacter</taxon>
    </lineage>
</organism>
<proteinExistence type="predicted"/>
<dbReference type="PANTHER" id="PTHR33164:SF57">
    <property type="entry name" value="MARR-FAMILY TRANSCRIPTIONAL REGULATOR"/>
    <property type="match status" value="1"/>
</dbReference>
<dbReference type="Proteomes" id="UP000664398">
    <property type="component" value="Unassembled WGS sequence"/>
</dbReference>
<dbReference type="PANTHER" id="PTHR33164">
    <property type="entry name" value="TRANSCRIPTIONAL REGULATOR, MARR FAMILY"/>
    <property type="match status" value="1"/>
</dbReference>
<dbReference type="SMART" id="SM00418">
    <property type="entry name" value="HTH_ARSR"/>
    <property type="match status" value="1"/>
</dbReference>
<gene>
    <name evidence="3" type="ORF">J4H91_09605</name>
</gene>
<feature type="domain" description="HTH marR-type" evidence="2">
    <location>
        <begin position="24"/>
        <end position="161"/>
    </location>
</feature>
<accession>A0A939LW77</accession>
<dbReference type="InterPro" id="IPR000835">
    <property type="entry name" value="HTH_MarR-typ"/>
</dbReference>
<keyword evidence="4" id="KW-1185">Reference proteome</keyword>
<dbReference type="EMBL" id="JAGDYL010000015">
    <property type="protein sequence ID" value="MBO1805572.1"/>
    <property type="molecule type" value="Genomic_DNA"/>
</dbReference>
<dbReference type="CDD" id="cd00090">
    <property type="entry name" value="HTH_ARSR"/>
    <property type="match status" value="1"/>
</dbReference>
<dbReference type="InterPro" id="IPR011991">
    <property type="entry name" value="ArsR-like_HTH"/>
</dbReference>
<dbReference type="GO" id="GO:0003700">
    <property type="term" value="F:DNA-binding transcription factor activity"/>
    <property type="evidence" value="ECO:0007669"/>
    <property type="project" value="InterPro"/>
</dbReference>
<evidence type="ECO:0000313" key="4">
    <source>
        <dbReference type="Proteomes" id="UP000664398"/>
    </source>
</evidence>
<sequence length="190" mass="20827">MHTQSDSSPHRPDAGASAASASKEEQISAIISEFSEVFAFARSRWTSFANEIHPDLKGVGMMVMQLVLKKGPVTATGLSQMLDMDKALVSRQVAKLRELGFVETEPAPEDRRVVLLTATPMADELIEQLRERWAHLYHERFGDWSVEDLAQLRAGLHRFNSSAHDVRVEGPAGRCARDHGGGHGGGEARG</sequence>
<protein>
    <submittedName>
        <fullName evidence="3">MarR family transcriptional regulator</fullName>
    </submittedName>
</protein>
<dbReference type="InterPro" id="IPR039422">
    <property type="entry name" value="MarR/SlyA-like"/>
</dbReference>
<dbReference type="GO" id="GO:0006950">
    <property type="term" value="P:response to stress"/>
    <property type="evidence" value="ECO:0007669"/>
    <property type="project" value="TreeGrafter"/>
</dbReference>
<dbReference type="InterPro" id="IPR036388">
    <property type="entry name" value="WH-like_DNA-bd_sf"/>
</dbReference>
<feature type="region of interest" description="Disordered" evidence="1">
    <location>
        <begin position="1"/>
        <end position="21"/>
    </location>
</feature>
<reference evidence="3" key="1">
    <citation type="submission" date="2021-03" db="EMBL/GenBank/DDBJ databases">
        <title>Leucobacter chromiisoli sp. nov., isolated from chromium-containing soil of chemical plant.</title>
        <authorList>
            <person name="Xu Z."/>
        </authorList>
    </citation>
    <scope>NUCLEOTIDE SEQUENCE</scope>
    <source>
        <strain evidence="3">A2</strain>
    </source>
</reference>
<evidence type="ECO:0000259" key="2">
    <source>
        <dbReference type="PROSITE" id="PS50995"/>
    </source>
</evidence>
<dbReference type="InterPro" id="IPR001845">
    <property type="entry name" value="HTH_ArsR_DNA-bd_dom"/>
</dbReference>
<comment type="caution">
    <text evidence="3">The sequence shown here is derived from an EMBL/GenBank/DDBJ whole genome shotgun (WGS) entry which is preliminary data.</text>
</comment>
<dbReference type="RefSeq" id="WP_208046048.1">
    <property type="nucleotide sequence ID" value="NZ_JAGDYL010000015.1"/>
</dbReference>
<dbReference type="SUPFAM" id="SSF46785">
    <property type="entry name" value="Winged helix' DNA-binding domain"/>
    <property type="match status" value="1"/>
</dbReference>
<evidence type="ECO:0000313" key="3">
    <source>
        <dbReference type="EMBL" id="MBO1805572.1"/>
    </source>
</evidence>
<dbReference type="SMART" id="SM00347">
    <property type="entry name" value="HTH_MARR"/>
    <property type="match status" value="1"/>
</dbReference>
<evidence type="ECO:0000256" key="1">
    <source>
        <dbReference type="SAM" id="MobiDB-lite"/>
    </source>
</evidence>
<dbReference type="Pfam" id="PF12802">
    <property type="entry name" value="MarR_2"/>
    <property type="match status" value="1"/>
</dbReference>
<feature type="region of interest" description="Disordered" evidence="1">
    <location>
        <begin position="170"/>
        <end position="190"/>
    </location>
</feature>
<dbReference type="PROSITE" id="PS50995">
    <property type="entry name" value="HTH_MARR_2"/>
    <property type="match status" value="1"/>
</dbReference>
<feature type="compositionally biased region" description="Basic and acidic residues" evidence="1">
    <location>
        <begin position="175"/>
        <end position="190"/>
    </location>
</feature>
<name>A0A939LW77_9MICO</name>